<keyword evidence="3 11" id="KW-0489">Methyltransferase</keyword>
<evidence type="ECO:0000256" key="2">
    <source>
        <dbReference type="ARBA" id="ARBA00022563"/>
    </source>
</evidence>
<proteinExistence type="inferred from homology"/>
<dbReference type="Pfam" id="PF04208">
    <property type="entry name" value="MtrA"/>
    <property type="match status" value="1"/>
</dbReference>
<dbReference type="GO" id="GO:0050897">
    <property type="term" value="F:cobalt ion binding"/>
    <property type="evidence" value="ECO:0007669"/>
    <property type="project" value="InterPro"/>
</dbReference>
<dbReference type="EMBL" id="JAWDKD010000013">
    <property type="protein sequence ID" value="MDV0446799.1"/>
    <property type="molecule type" value="Genomic_DNA"/>
</dbReference>
<feature type="transmembrane region" description="Helical" evidence="11">
    <location>
        <begin position="237"/>
        <end position="257"/>
    </location>
</feature>
<accession>A0AAE4SDI5</accession>
<evidence type="ECO:0000256" key="7">
    <source>
        <dbReference type="ARBA" id="ARBA00022989"/>
    </source>
</evidence>
<dbReference type="GO" id="GO:0005886">
    <property type="term" value="C:plasma membrane"/>
    <property type="evidence" value="ECO:0007669"/>
    <property type="project" value="UniProtKB-SubCell"/>
</dbReference>
<dbReference type="EC" id="7.2.1.4" evidence="11 12"/>
<dbReference type="PIRSF" id="PIRSF009452">
    <property type="entry name" value="MtrA_MtxA"/>
    <property type="match status" value="1"/>
</dbReference>
<evidence type="ECO:0000256" key="1">
    <source>
        <dbReference type="ARBA" id="ARBA00022475"/>
    </source>
</evidence>
<dbReference type="GO" id="GO:0030269">
    <property type="term" value="F:tetrahydromethanopterin S-methyltransferase activity"/>
    <property type="evidence" value="ECO:0007669"/>
    <property type="project" value="UniProtKB-UniRule"/>
</dbReference>
<keyword evidence="7 11" id="KW-1133">Transmembrane helix</keyword>
<keyword evidence="2 11" id="KW-0554">One-carbon metabolism</keyword>
<keyword evidence="9 11" id="KW-0472">Membrane</keyword>
<evidence type="ECO:0000256" key="4">
    <source>
        <dbReference type="ARBA" id="ARBA00022679"/>
    </source>
</evidence>
<evidence type="ECO:0000256" key="9">
    <source>
        <dbReference type="ARBA" id="ARBA00023136"/>
    </source>
</evidence>
<evidence type="ECO:0000313" key="15">
    <source>
        <dbReference type="Proteomes" id="UP001271789"/>
    </source>
</evidence>
<comment type="cofactor">
    <cofactor evidence="11">
        <name>5-hydroxybenzimidazolylcob(I)amide</name>
        <dbReference type="ChEBI" id="CHEBI:60494"/>
    </cofactor>
    <text evidence="11">Binds 1 5-hydroxybenzimidazolylcobamide group.</text>
</comment>
<evidence type="ECO:0000256" key="8">
    <source>
        <dbReference type="ARBA" id="ARBA00022994"/>
    </source>
</evidence>
<feature type="binding site" evidence="11">
    <location>
        <position position="85"/>
    </location>
    <ligand>
        <name>5-hydroxybenzimidazolylcob(I)amide</name>
        <dbReference type="ChEBI" id="CHEBI:60494"/>
        <note>cofactor</note>
    </ligand>
</feature>
<dbReference type="NCBIfam" id="NF002126">
    <property type="entry name" value="PRK00964.1-4"/>
    <property type="match status" value="1"/>
</dbReference>
<evidence type="ECO:0000313" key="14">
    <source>
        <dbReference type="EMBL" id="MDV0446799.1"/>
    </source>
</evidence>
<evidence type="ECO:0000256" key="12">
    <source>
        <dbReference type="NCBIfam" id="TIGR01111"/>
    </source>
</evidence>
<dbReference type="PIRSF" id="PIRSF500207">
    <property type="entry name" value="MtrA"/>
    <property type="match status" value="1"/>
</dbReference>
<sequence length="258" mass="27104">MPEKKEAAAGWPMLKGEYRAGDSASCVAVVTCGSHLDDEALINAGAAVSGSCKTENLGIEKLVTHIISNPNIRFLIVSGAEVKGHITGEAILMLHKNGIANNRIVGAKGAIPYVENLSVAAVERFREQIECIDMINVEDVGAISKKIQECIQNDPGAFPKPPLLPDVKGEGEDDGTEKTGGTDIEMGPGQPVGAAGTLSIEGLSALMMTMRLKAVDQKVAGIGDYNKFQAGYHAGRIEGFVIGLIAVLLLFGLLVLIL</sequence>
<evidence type="ECO:0000256" key="10">
    <source>
        <dbReference type="ARBA" id="ARBA00023285"/>
    </source>
</evidence>
<reference evidence="14" key="1">
    <citation type="submission" date="2023-06" db="EMBL/GenBank/DDBJ databases">
        <title>Genome sequence of Methanosarcinaceae archaeon Ag5.</title>
        <authorList>
            <person name="Protasov E."/>
            <person name="Platt K."/>
            <person name="Poehlein A."/>
            <person name="Daniel R."/>
            <person name="Brune A."/>
        </authorList>
    </citation>
    <scope>NUCLEOTIDE SEQUENCE</scope>
    <source>
        <strain evidence="14">Ag5</strain>
    </source>
</reference>
<keyword evidence="15" id="KW-1185">Reference proteome</keyword>
<protein>
    <recommendedName>
        <fullName evidence="11 12">Tetrahydromethanopterin S-methyltransferase subunit A</fullName>
        <ecNumber evidence="11 12">7.2.1.4</ecNumber>
    </recommendedName>
    <alternativeName>
        <fullName evidence="11">N5-methyltetrahydromethanopterin--coenzyme M methyltransferase subunit A</fullName>
    </alternativeName>
</protein>
<comment type="catalytic activity">
    <reaction evidence="11">
        <text>5-methyl-5,6,7,8-tetrahydromethanopterin + coenzyme M + 2 Na(+)(in) = 5,6,7,8-tetrahydromethanopterin + methyl-coenzyme M + 2 Na(+)(out)</text>
        <dbReference type="Rhea" id="RHEA:53492"/>
        <dbReference type="ChEBI" id="CHEBI:29101"/>
        <dbReference type="ChEBI" id="CHEBI:58103"/>
        <dbReference type="ChEBI" id="CHEBI:58116"/>
        <dbReference type="ChEBI" id="CHEBI:58286"/>
        <dbReference type="ChEBI" id="CHEBI:58319"/>
        <dbReference type="EC" id="7.2.1.4"/>
    </reaction>
</comment>
<keyword evidence="6 11" id="KW-1278">Translocase</keyword>
<keyword evidence="8 11" id="KW-0484">Methanogenesis</keyword>
<dbReference type="InterPro" id="IPR030688">
    <property type="entry name" value="MeTrfase_MtrA/MtxA"/>
</dbReference>
<organism evidence="14 15">
    <name type="scientific">Methanolapillus africanus</name>
    <dbReference type="NCBI Taxonomy" id="3028297"/>
    <lineage>
        <taxon>Archaea</taxon>
        <taxon>Methanobacteriati</taxon>
        <taxon>Methanobacteriota</taxon>
        <taxon>Stenosarchaea group</taxon>
        <taxon>Methanomicrobia</taxon>
        <taxon>Methanosarcinales</taxon>
        <taxon>Methanosarcinaceae</taxon>
        <taxon>Methanolapillus</taxon>
    </lineage>
</organism>
<dbReference type="GO" id="GO:0019386">
    <property type="term" value="P:methanogenesis, from carbon dioxide"/>
    <property type="evidence" value="ECO:0007669"/>
    <property type="project" value="UniProtKB-UniRule"/>
</dbReference>
<dbReference type="AlphaFoldDB" id="A0AAE4SDI5"/>
<comment type="subunit">
    <text evidence="11">The complex is composed of 8 subunits; MtrA, MtrB, MtrC, MtrD, MtrE, MtrF, MtrG and MtrH.</text>
</comment>
<keyword evidence="1 11" id="KW-1003">Cell membrane</keyword>
<comment type="similarity">
    <text evidence="11">Belongs to the MtrA family.</text>
</comment>
<evidence type="ECO:0000256" key="13">
    <source>
        <dbReference type="SAM" id="MobiDB-lite"/>
    </source>
</evidence>
<dbReference type="HAMAP" id="MF_01093">
    <property type="entry name" value="MtrA"/>
    <property type="match status" value="1"/>
</dbReference>
<evidence type="ECO:0000256" key="6">
    <source>
        <dbReference type="ARBA" id="ARBA00022967"/>
    </source>
</evidence>
<comment type="subcellular location">
    <subcellularLocation>
        <location evidence="11">Cell membrane</location>
        <topology evidence="11">Single-pass membrane protein</topology>
    </subcellularLocation>
</comment>
<comment type="function">
    <text evidence="11">Part of a complex that catalyzes the formation of methyl-coenzyme M and tetrahydromethanopterin from coenzyme M and methyl-tetrahydromethanopterin. This is an energy-conserving, sodium-ion translocating step.</text>
</comment>
<keyword evidence="5 11" id="KW-0812">Transmembrane</keyword>
<dbReference type="Proteomes" id="UP001271789">
    <property type="component" value="Unassembled WGS sequence"/>
</dbReference>
<comment type="pathway">
    <text evidence="11">One-carbon metabolism; methanogenesis from CO(2); methyl-coenzyme M from 5,10-methylene-5,6,7,8-tetrahydromethanopterin: step 2/2.</text>
</comment>
<name>A0AAE4SDI5_9EURY</name>
<keyword evidence="10 11" id="KW-0170">Cobalt</keyword>
<dbReference type="GO" id="GO:0006730">
    <property type="term" value="P:one-carbon metabolic process"/>
    <property type="evidence" value="ECO:0007669"/>
    <property type="project" value="UniProtKB-UniRule"/>
</dbReference>
<evidence type="ECO:0000256" key="5">
    <source>
        <dbReference type="ARBA" id="ARBA00022692"/>
    </source>
</evidence>
<dbReference type="GO" id="GO:0032259">
    <property type="term" value="P:methylation"/>
    <property type="evidence" value="ECO:0007669"/>
    <property type="project" value="UniProtKB-KW"/>
</dbReference>
<dbReference type="InterPro" id="IPR005778">
    <property type="entry name" value="MtrA"/>
</dbReference>
<comment type="caution">
    <text evidence="14">The sequence shown here is derived from an EMBL/GenBank/DDBJ whole genome shotgun (WGS) entry which is preliminary data.</text>
</comment>
<evidence type="ECO:0000256" key="3">
    <source>
        <dbReference type="ARBA" id="ARBA00022603"/>
    </source>
</evidence>
<gene>
    <name evidence="11" type="primary">mtrA</name>
    <name evidence="14" type="ORF">MsAg5_06560</name>
</gene>
<feature type="region of interest" description="Disordered" evidence="13">
    <location>
        <begin position="161"/>
        <end position="188"/>
    </location>
</feature>
<dbReference type="NCBIfam" id="TIGR01111">
    <property type="entry name" value="mtrA"/>
    <property type="match status" value="1"/>
</dbReference>
<keyword evidence="4 11" id="KW-0808">Transferase</keyword>
<dbReference type="RefSeq" id="WP_338099210.1">
    <property type="nucleotide sequence ID" value="NZ_JAWDKD010000013.1"/>
</dbReference>
<evidence type="ECO:0000256" key="11">
    <source>
        <dbReference type="HAMAP-Rule" id="MF_01093"/>
    </source>
</evidence>